<protein>
    <submittedName>
        <fullName evidence="1">Uncharacterized protein</fullName>
    </submittedName>
</protein>
<dbReference type="AlphaFoldDB" id="A0A833JF02"/>
<name>A0A833JF02_9BACT</name>
<evidence type="ECO:0000313" key="1">
    <source>
        <dbReference type="EMBL" id="KAB8033479.1"/>
    </source>
</evidence>
<proteinExistence type="predicted"/>
<dbReference type="Proteomes" id="UP000442694">
    <property type="component" value="Unassembled WGS sequence"/>
</dbReference>
<gene>
    <name evidence="1" type="ORF">GCL57_01895</name>
</gene>
<comment type="caution">
    <text evidence="1">The sequence shown here is derived from an EMBL/GenBank/DDBJ whole genome shotgun (WGS) entry which is preliminary data.</text>
</comment>
<accession>A0A833JF02</accession>
<evidence type="ECO:0000313" key="2">
    <source>
        <dbReference type="Proteomes" id="UP000442694"/>
    </source>
</evidence>
<sequence>MPIYIYEPTIWSENEPVNNCCFFEKLQSVNQESIKKCPTCGHDVHRAVTAFNVNSQAASASSTALANNYFAFNKAKGDSPAAKAARLAMRHVCGMGCKH</sequence>
<organism evidence="1 2">
    <name type="scientific">Fluviispira multicolorata</name>
    <dbReference type="NCBI Taxonomy" id="2654512"/>
    <lineage>
        <taxon>Bacteria</taxon>
        <taxon>Pseudomonadati</taxon>
        <taxon>Bdellovibrionota</taxon>
        <taxon>Oligoflexia</taxon>
        <taxon>Silvanigrellales</taxon>
        <taxon>Silvanigrellaceae</taxon>
        <taxon>Fluviispira</taxon>
    </lineage>
</organism>
<dbReference type="EMBL" id="WFLN01000004">
    <property type="protein sequence ID" value="KAB8033479.1"/>
    <property type="molecule type" value="Genomic_DNA"/>
</dbReference>
<dbReference type="RefSeq" id="WP_152211565.1">
    <property type="nucleotide sequence ID" value="NZ_WFLN01000004.1"/>
</dbReference>
<reference evidence="1 2" key="1">
    <citation type="submission" date="2019-10" db="EMBL/GenBank/DDBJ databases">
        <title>New genus of Silvanigrellaceae.</title>
        <authorList>
            <person name="Pitt A."/>
            <person name="Hahn M.W."/>
        </authorList>
    </citation>
    <scope>NUCLEOTIDE SEQUENCE [LARGE SCALE GENOMIC DNA]</scope>
    <source>
        <strain evidence="1 2">33A1-SZDP</strain>
    </source>
</reference>
<keyword evidence="2" id="KW-1185">Reference proteome</keyword>